<proteinExistence type="predicted"/>
<reference evidence="2 3" key="1">
    <citation type="submission" date="2019-02" db="EMBL/GenBank/DDBJ databases">
        <title>Deep-cultivation of Planctomycetes and their phenomic and genomic characterization uncovers novel biology.</title>
        <authorList>
            <person name="Wiegand S."/>
            <person name="Jogler M."/>
            <person name="Boedeker C."/>
            <person name="Pinto D."/>
            <person name="Vollmers J."/>
            <person name="Rivas-Marin E."/>
            <person name="Kohn T."/>
            <person name="Peeters S.H."/>
            <person name="Heuer A."/>
            <person name="Rast P."/>
            <person name="Oberbeckmann S."/>
            <person name="Bunk B."/>
            <person name="Jeske O."/>
            <person name="Meyerdierks A."/>
            <person name="Storesund J.E."/>
            <person name="Kallscheuer N."/>
            <person name="Luecker S."/>
            <person name="Lage O.M."/>
            <person name="Pohl T."/>
            <person name="Merkel B.J."/>
            <person name="Hornburger P."/>
            <person name="Mueller R.-W."/>
            <person name="Bruemmer F."/>
            <person name="Labrenz M."/>
            <person name="Spormann A.M."/>
            <person name="Op den Camp H."/>
            <person name="Overmann J."/>
            <person name="Amann R."/>
            <person name="Jetten M.S.M."/>
            <person name="Mascher T."/>
            <person name="Medema M.H."/>
            <person name="Devos D.P."/>
            <person name="Kaster A.-K."/>
            <person name="Ovreas L."/>
            <person name="Rohde M."/>
            <person name="Galperin M.Y."/>
            <person name="Jogler C."/>
        </authorList>
    </citation>
    <scope>NUCLEOTIDE SEQUENCE [LARGE SCALE GENOMIC DNA]</scope>
    <source>
        <strain evidence="2 3">Pla175</strain>
    </source>
</reference>
<feature type="region of interest" description="Disordered" evidence="1">
    <location>
        <begin position="147"/>
        <end position="195"/>
    </location>
</feature>
<sequence>MASPLSTGGIKGLALRHGEKAVMAIVALATGWVVFTSLDQESMDKVPTDLTAAASSSEKKISQFSWERAEQEPENIRIADQFDLIAAGDAPKKDYAIASSGWNPGVVPPTVLRTDPELLAAVDLRGAGESFLMATYSSDAQKQLALDERKKEAEARRKAEEAAEAAARDADNGGRGRRASRGAESEYGLNPEDDPDVRAVEAAVRPAGVSLSGGEKVEVVSCAVVVAKVPIEKQYLKYQSTFQDAKGYDPTRDTPKYLGYFVQRAEVTGGELQWEDARLRNGKSPTGQGLAAVTEKTLPYFVYDWVSPMEAPEDGRYVHPLLTLPLPPRVGQDWGPEVVHPDIPLAVDAELDEDFGEEELPDAPLEGGSLFGGGAAGGFGDSFGGRGGGGGGFGGEYGGRGGGGGGFGGEYGGRGGGGGDFGGEYGGRGGGGGGAMGFDGGNFEPQAPEVMLRFIDFNVEPGRKYKYRVQLVLVDVNVLASARDLDGEVKARTSEARAKLEEHFNKAALRADANQSPPDPPFIKGEWSEPSTTISIPFAGGVYVVSSKAANGFNDEPRASLVVQAFDVQKIDPDPNSRVRQAVEAEYERQLRRGGVANDKREAWALISQGRMLRRVDDFVFRTDTTLLDIAGGEKLTADYSEPTRVLIMDPTGRLSVRDQVEDSEQVSRHKLIWAEPDRRRDPNSVNRGDFFMGEG</sequence>
<name>A0A518DI87_9BACT</name>
<evidence type="ECO:0000313" key="2">
    <source>
        <dbReference type="EMBL" id="QDU91197.1"/>
    </source>
</evidence>
<evidence type="ECO:0000313" key="3">
    <source>
        <dbReference type="Proteomes" id="UP000317429"/>
    </source>
</evidence>
<feature type="compositionally biased region" description="Basic and acidic residues" evidence="1">
    <location>
        <begin position="147"/>
        <end position="174"/>
    </location>
</feature>
<dbReference type="AlphaFoldDB" id="A0A518DI87"/>
<keyword evidence="3" id="KW-1185">Reference proteome</keyword>
<dbReference type="Proteomes" id="UP000317429">
    <property type="component" value="Chromosome"/>
</dbReference>
<dbReference type="RefSeq" id="WP_197527083.1">
    <property type="nucleotide sequence ID" value="NZ_CP036291.1"/>
</dbReference>
<evidence type="ECO:0000256" key="1">
    <source>
        <dbReference type="SAM" id="MobiDB-lite"/>
    </source>
</evidence>
<accession>A0A518DI87</accession>
<organism evidence="2 3">
    <name type="scientific">Pirellulimonas nuda</name>
    <dbReference type="NCBI Taxonomy" id="2528009"/>
    <lineage>
        <taxon>Bacteria</taxon>
        <taxon>Pseudomonadati</taxon>
        <taxon>Planctomycetota</taxon>
        <taxon>Planctomycetia</taxon>
        <taxon>Pirellulales</taxon>
        <taxon>Lacipirellulaceae</taxon>
        <taxon>Pirellulimonas</taxon>
    </lineage>
</organism>
<dbReference type="EMBL" id="CP036291">
    <property type="protein sequence ID" value="QDU91197.1"/>
    <property type="molecule type" value="Genomic_DNA"/>
</dbReference>
<gene>
    <name evidence="2" type="ORF">Pla175_46170</name>
</gene>
<protein>
    <submittedName>
        <fullName evidence="2">Uncharacterized protein</fullName>
    </submittedName>
</protein>
<dbReference type="KEGG" id="pnd:Pla175_46170"/>